<gene>
    <name evidence="2" type="ORF">CAP_3522</name>
</gene>
<name>A0A017T871_9BACT</name>
<reference evidence="2 3" key="1">
    <citation type="submission" date="2013-05" db="EMBL/GenBank/DDBJ databases">
        <title>Genome assembly of Chondromyces apiculatus DSM 436.</title>
        <authorList>
            <person name="Sharma G."/>
            <person name="Khatri I."/>
            <person name="Kaur C."/>
            <person name="Mayilraj S."/>
            <person name="Subramanian S."/>
        </authorList>
    </citation>
    <scope>NUCLEOTIDE SEQUENCE [LARGE SCALE GENOMIC DNA]</scope>
    <source>
        <strain evidence="2 3">DSM 436</strain>
    </source>
</reference>
<sequence>MIIVLGIAVAAVEQHKRRFVAALLVTSLGFWAWSVYTTFLRHLLDAVGPSSPAESIFQIAGFVTVPAAVIALVAVFVEGRPEDPSAWPRYAQGPRV</sequence>
<proteinExistence type="predicted"/>
<feature type="transmembrane region" description="Helical" evidence="1">
    <location>
        <begin position="19"/>
        <end position="36"/>
    </location>
</feature>
<keyword evidence="3" id="KW-1185">Reference proteome</keyword>
<dbReference type="EMBL" id="ASRX01000026">
    <property type="protein sequence ID" value="EYF05157.1"/>
    <property type="molecule type" value="Genomic_DNA"/>
</dbReference>
<evidence type="ECO:0000256" key="1">
    <source>
        <dbReference type="SAM" id="Phobius"/>
    </source>
</evidence>
<comment type="caution">
    <text evidence="2">The sequence shown here is derived from an EMBL/GenBank/DDBJ whole genome shotgun (WGS) entry which is preliminary data.</text>
</comment>
<keyword evidence="1" id="KW-0812">Transmembrane</keyword>
<dbReference type="Proteomes" id="UP000019678">
    <property type="component" value="Unassembled WGS sequence"/>
</dbReference>
<protein>
    <submittedName>
        <fullName evidence="2">Uncharacterized protein</fullName>
    </submittedName>
</protein>
<accession>A0A017T871</accession>
<organism evidence="2 3">
    <name type="scientific">Chondromyces apiculatus DSM 436</name>
    <dbReference type="NCBI Taxonomy" id="1192034"/>
    <lineage>
        <taxon>Bacteria</taxon>
        <taxon>Pseudomonadati</taxon>
        <taxon>Myxococcota</taxon>
        <taxon>Polyangia</taxon>
        <taxon>Polyangiales</taxon>
        <taxon>Polyangiaceae</taxon>
        <taxon>Chondromyces</taxon>
    </lineage>
</organism>
<dbReference type="AlphaFoldDB" id="A0A017T871"/>
<evidence type="ECO:0000313" key="3">
    <source>
        <dbReference type="Proteomes" id="UP000019678"/>
    </source>
</evidence>
<keyword evidence="1" id="KW-0472">Membrane</keyword>
<feature type="transmembrane region" description="Helical" evidence="1">
    <location>
        <begin position="56"/>
        <end position="77"/>
    </location>
</feature>
<evidence type="ECO:0000313" key="2">
    <source>
        <dbReference type="EMBL" id="EYF05157.1"/>
    </source>
</evidence>
<keyword evidence="1" id="KW-1133">Transmembrane helix</keyword>